<keyword evidence="5" id="KW-1185">Reference proteome</keyword>
<comment type="caution">
    <text evidence="4">The sequence shown here is derived from an EMBL/GenBank/DDBJ whole genome shotgun (WGS) entry which is preliminary data.</text>
</comment>
<dbReference type="EMBL" id="CAJVPJ010000036">
    <property type="protein sequence ID" value="CAG8462626.1"/>
    <property type="molecule type" value="Genomic_DNA"/>
</dbReference>
<evidence type="ECO:0000313" key="5">
    <source>
        <dbReference type="Proteomes" id="UP000789572"/>
    </source>
</evidence>
<dbReference type="InterPro" id="IPR041168">
    <property type="entry name" value="LodA_N"/>
</dbReference>
<dbReference type="PANTHER" id="PTHR34400:SF4">
    <property type="entry name" value="MEMBRANE PROTEIN"/>
    <property type="match status" value="1"/>
</dbReference>
<dbReference type="Pfam" id="PF12902">
    <property type="entry name" value="Ferritin-like"/>
    <property type="match status" value="1"/>
</dbReference>
<organism evidence="4 5">
    <name type="scientific">Paraglomus occultum</name>
    <dbReference type="NCBI Taxonomy" id="144539"/>
    <lineage>
        <taxon>Eukaryota</taxon>
        <taxon>Fungi</taxon>
        <taxon>Fungi incertae sedis</taxon>
        <taxon>Mucoromycota</taxon>
        <taxon>Glomeromycotina</taxon>
        <taxon>Glomeromycetes</taxon>
        <taxon>Paraglomerales</taxon>
        <taxon>Paraglomeraceae</taxon>
        <taxon>Paraglomus</taxon>
    </lineage>
</organism>
<dbReference type="AlphaFoldDB" id="A0A9N8VVR1"/>
<feature type="domain" description="L-Lysine epsilon oxidase N-terminal" evidence="2">
    <location>
        <begin position="15"/>
        <end position="239"/>
    </location>
</feature>
<gene>
    <name evidence="4" type="ORF">POCULU_LOCUS641</name>
</gene>
<dbReference type="Pfam" id="PF17990">
    <property type="entry name" value="LodA_N"/>
    <property type="match status" value="1"/>
</dbReference>
<reference evidence="4" key="1">
    <citation type="submission" date="2021-06" db="EMBL/GenBank/DDBJ databases">
        <authorList>
            <person name="Kallberg Y."/>
            <person name="Tangrot J."/>
            <person name="Rosling A."/>
        </authorList>
    </citation>
    <scope>NUCLEOTIDE SEQUENCE</scope>
    <source>
        <strain evidence="4">IA702</strain>
    </source>
</reference>
<dbReference type="PANTHER" id="PTHR34400">
    <property type="match status" value="1"/>
</dbReference>
<feature type="domain" description="Iminophenyl-pyruvate dimer synthase" evidence="1">
    <location>
        <begin position="641"/>
        <end position="843"/>
    </location>
</feature>
<dbReference type="InterPro" id="IPR012347">
    <property type="entry name" value="Ferritin-like"/>
</dbReference>
<evidence type="ECO:0000259" key="2">
    <source>
        <dbReference type="Pfam" id="PF17990"/>
    </source>
</evidence>
<dbReference type="Pfam" id="PF18417">
    <property type="entry name" value="LodA_C"/>
    <property type="match status" value="1"/>
</dbReference>
<name>A0A9N8VVR1_9GLOM</name>
<sequence>MEKTSPPDYDSFAIFPALNIARLGNAKGYYVGSEIPGVYVGKGNPDFQFKMNGKIIPQAARFRIYGYKNDENLGEIDLSKYKGVTIKWTVVLANKKAANKAFEGMAQYNAKGPLRNADWPHDRSTLMAIQQQSLTFDGHGQPPSPKKFKPRVYRENIEDKDVNDGHQLKLGKMIVEKQGSLLIIGGKGESGSIKENAIITDYANNDYWYDDTCDGSIEATVTIAHDENCEPKGKSWVLVAPPKYAPGIRNVVPLYQIILETQHPVDPDYPANDPVNYLNSDTREKRKENMKVNYYRDIYPIFEAVCRNSWVNEMGFRGHGTDKPGNFLNPNLEMKLSTPPSGQVDDYKHMRESVLSRVRIPSELASSFESNGQAYDYFMPPLSGIAGDVQASNPDTYLTVTRGQYLLLQKWARGEFEKGVKPQDYKYNYECDPDRREPTYGDDKIDFQDMVAKILGDASDQDKLVAQVQFLNKAPLEWSVGGAFFPGIEMTYLAYDRNTFHEYYDFRINSTNFQPGDINKYMALPWQGDFFECSKNWWPAQRPDIVIPKEVYEKTSEKRKIQSGDFVKWTRGFRDNEQSDNQPKWGDLDMVRVWYRLGFVVEKENILGNDKAFVEIEHAQIYGVDIQQADYKTLDDLYGLLKIALQVELSTIPPYLYALYSIKQNKTVGDLVSYKIRHVAAEEMLHSSLVANLMVAIGREPIFYSQEMMPFYPNPLPHFADGSLLVNLSKADVNTIETFIEIERPEPKPKQQEQLRRALKSIKLSESVQDINFESIATLYEKILELFQKLDGKIEYQTNFQLGPGMGYAPSTGADNERGLIVIKDLKSATDAINLIIEQGEGGILPPPLPLNNLIFTGTFTGETKAAINSGQFDINIKGKIQGTINDENKTIVGKIENGTIEGNIEDNLTVVGKIVGIFRGSKNDKVVEQIIEGNFVSNNIIGKKKADTTDDIFIATNVQTSLHGKINNAILEEDSHYNTFRMCKMFIENASAPEYQLWPVVDNPNVSSYNDPKIISTATAFNAAYSYLMLLLQSAWTVDGHKKRTFIIGGMPALMHGILRPIAIFLAQNPISTDTNAGATFGFYRFTRESSPKEQLDAAIQEASKAFPTSKELQSAANVVKTLPDISLPIF</sequence>
<feature type="domain" description="L-lysine epsilon oxidase C-terminal" evidence="3">
    <location>
        <begin position="387"/>
        <end position="545"/>
    </location>
</feature>
<accession>A0A9N8VVR1</accession>
<dbReference type="Gene3D" id="1.20.1260.10">
    <property type="match status" value="1"/>
</dbReference>
<proteinExistence type="predicted"/>
<protein>
    <submittedName>
        <fullName evidence="4">5768_t:CDS:1</fullName>
    </submittedName>
</protein>
<evidence type="ECO:0000259" key="1">
    <source>
        <dbReference type="Pfam" id="PF12902"/>
    </source>
</evidence>
<evidence type="ECO:0000313" key="4">
    <source>
        <dbReference type="EMBL" id="CAG8462626.1"/>
    </source>
</evidence>
<dbReference type="InterPro" id="IPR041173">
    <property type="entry name" value="LodA_C"/>
</dbReference>
<dbReference type="OrthoDB" id="2427302at2759"/>
<dbReference type="InterPro" id="IPR026820">
    <property type="entry name" value="VioB/RebD_dom"/>
</dbReference>
<dbReference type="Proteomes" id="UP000789572">
    <property type="component" value="Unassembled WGS sequence"/>
</dbReference>
<evidence type="ECO:0000259" key="3">
    <source>
        <dbReference type="Pfam" id="PF18417"/>
    </source>
</evidence>